<protein>
    <submittedName>
        <fullName evidence="4">Phytoene synthase</fullName>
    </submittedName>
</protein>
<evidence type="ECO:0000256" key="1">
    <source>
        <dbReference type="ARBA" id="ARBA00004829"/>
    </source>
</evidence>
<dbReference type="Pfam" id="PF00494">
    <property type="entry name" value="SQS_PSY"/>
    <property type="match status" value="1"/>
</dbReference>
<dbReference type="InterPro" id="IPR002060">
    <property type="entry name" value="Squ/phyt_synthse"/>
</dbReference>
<proteinExistence type="predicted"/>
<dbReference type="InterPro" id="IPR008949">
    <property type="entry name" value="Isoprenoid_synthase_dom_sf"/>
</dbReference>
<evidence type="ECO:0000313" key="5">
    <source>
        <dbReference type="Proteomes" id="UP000198892"/>
    </source>
</evidence>
<accession>A0A1I5L4V1</accession>
<dbReference type="PANTHER" id="PTHR31480">
    <property type="entry name" value="BIFUNCTIONAL LYCOPENE CYCLASE/PHYTOENE SYNTHASE"/>
    <property type="match status" value="1"/>
</dbReference>
<dbReference type="Gene3D" id="1.10.600.10">
    <property type="entry name" value="Farnesyl Diphosphate Synthase"/>
    <property type="match status" value="1"/>
</dbReference>
<dbReference type="Proteomes" id="UP000198892">
    <property type="component" value="Unassembled WGS sequence"/>
</dbReference>
<dbReference type="InterPro" id="IPR044843">
    <property type="entry name" value="Trans_IPPS_bact-type"/>
</dbReference>
<dbReference type="SFLD" id="SFLDS00005">
    <property type="entry name" value="Isoprenoid_Synthase_Type_I"/>
    <property type="match status" value="1"/>
</dbReference>
<dbReference type="SFLD" id="SFLDG01018">
    <property type="entry name" value="Squalene/Phytoene_Synthase_Lik"/>
    <property type="match status" value="1"/>
</dbReference>
<dbReference type="STRING" id="1884432.SAMN05518683_10198"/>
<evidence type="ECO:0000256" key="3">
    <source>
        <dbReference type="ARBA" id="ARBA00022746"/>
    </source>
</evidence>
<evidence type="ECO:0000256" key="2">
    <source>
        <dbReference type="ARBA" id="ARBA00022679"/>
    </source>
</evidence>
<dbReference type="PROSITE" id="PS01044">
    <property type="entry name" value="SQUALEN_PHYTOEN_SYN_1"/>
    <property type="match status" value="1"/>
</dbReference>
<dbReference type="GO" id="GO:0004311">
    <property type="term" value="F:geranylgeranyl diphosphate synthase activity"/>
    <property type="evidence" value="ECO:0007669"/>
    <property type="project" value="InterPro"/>
</dbReference>
<dbReference type="OrthoDB" id="9787280at2"/>
<dbReference type="AlphaFoldDB" id="A0A1I5L4V1"/>
<comment type="pathway">
    <text evidence="1">Carotenoid biosynthesis.</text>
</comment>
<dbReference type="SUPFAM" id="SSF48576">
    <property type="entry name" value="Terpenoid synthases"/>
    <property type="match status" value="1"/>
</dbReference>
<gene>
    <name evidence="4" type="ORF">SAMN05518683_10198</name>
</gene>
<dbReference type="EMBL" id="FOXD01000001">
    <property type="protein sequence ID" value="SFO92182.1"/>
    <property type="molecule type" value="Genomic_DNA"/>
</dbReference>
<sequence length="269" mass="31442">MPEKNKVSSLEMDYKYCEDIIRQHSNSFYYAFSQLPKEKAEAVYAVYAFCRRADDSIDTAASKPEQVQQLKQLHHELVWFSKGTPVDHPIWNALGDVFERFDMELQPFFDQLSGQRMDIDFTMPETMEDVEEYSYYVAGTVGLMLLPILAMDNVRSLKKAAIDLGTAMQITNILRDVGEDLTQNNRIYLPRQEMERVSYELTDLEQGVINDSFTAIWETMAQRAETLYDGFGQYIDWFDEDSRDQVLLSARLYRGILDRVRSRQYNCFQ</sequence>
<keyword evidence="2" id="KW-0808">Transferase</keyword>
<dbReference type="SFLD" id="SFLDG01212">
    <property type="entry name" value="Phytoene_synthase_like"/>
    <property type="match status" value="1"/>
</dbReference>
<evidence type="ECO:0000313" key="4">
    <source>
        <dbReference type="EMBL" id="SFO92182.1"/>
    </source>
</evidence>
<organism evidence="4 5">
    <name type="scientific">Salibacterium halotolerans</name>
    <dbReference type="NCBI Taxonomy" id="1884432"/>
    <lineage>
        <taxon>Bacteria</taxon>
        <taxon>Bacillati</taxon>
        <taxon>Bacillota</taxon>
        <taxon>Bacilli</taxon>
        <taxon>Bacillales</taxon>
        <taxon>Bacillaceae</taxon>
    </lineage>
</organism>
<dbReference type="RefSeq" id="WP_093334685.1">
    <property type="nucleotide sequence ID" value="NZ_FOXD01000001.1"/>
</dbReference>
<dbReference type="GO" id="GO:0051996">
    <property type="term" value="F:squalene synthase [NAD(P)H] activity"/>
    <property type="evidence" value="ECO:0007669"/>
    <property type="project" value="InterPro"/>
</dbReference>
<keyword evidence="5" id="KW-1185">Reference proteome</keyword>
<dbReference type="InterPro" id="IPR019845">
    <property type="entry name" value="Squalene/phytoene_synthase_CS"/>
</dbReference>
<dbReference type="GO" id="GO:0016117">
    <property type="term" value="P:carotenoid biosynthetic process"/>
    <property type="evidence" value="ECO:0007669"/>
    <property type="project" value="UniProtKB-KW"/>
</dbReference>
<reference evidence="5" key="1">
    <citation type="submission" date="2016-10" db="EMBL/GenBank/DDBJ databases">
        <authorList>
            <person name="Varghese N."/>
            <person name="Submissions S."/>
        </authorList>
    </citation>
    <scope>NUCLEOTIDE SEQUENCE [LARGE SCALE GENOMIC DNA]</scope>
    <source>
        <strain evidence="5">S7</strain>
    </source>
</reference>
<keyword evidence="3" id="KW-0125">Carotenoid biosynthesis</keyword>
<dbReference type="InterPro" id="IPR033904">
    <property type="entry name" value="Trans_IPPS_HH"/>
</dbReference>
<dbReference type="PROSITE" id="PS01045">
    <property type="entry name" value="SQUALEN_PHYTOEN_SYN_2"/>
    <property type="match status" value="1"/>
</dbReference>
<dbReference type="CDD" id="cd00683">
    <property type="entry name" value="Trans_IPPS_HH"/>
    <property type="match status" value="1"/>
</dbReference>
<name>A0A1I5L4V1_9BACI</name>